<protein>
    <recommendedName>
        <fullName evidence="2">Proteasome component Ecm29 N-terminal domain-containing protein</fullName>
    </recommendedName>
</protein>
<dbReference type="InterPro" id="IPR011989">
    <property type="entry name" value="ARM-like"/>
</dbReference>
<dbReference type="eggNOG" id="KOG0915">
    <property type="taxonomic scope" value="Eukaryota"/>
</dbReference>
<evidence type="ECO:0000313" key="3">
    <source>
        <dbReference type="EMBL" id="EDK38148.2"/>
    </source>
</evidence>
<dbReference type="OrthoDB" id="16066at2759"/>
<dbReference type="AlphaFoldDB" id="A5DG45"/>
<dbReference type="SUPFAM" id="SSF48371">
    <property type="entry name" value="ARM repeat"/>
    <property type="match status" value="2"/>
</dbReference>
<dbReference type="InterPro" id="IPR016024">
    <property type="entry name" value="ARM-type_fold"/>
</dbReference>
<dbReference type="GO" id="GO:0060090">
    <property type="term" value="F:molecular adaptor activity"/>
    <property type="evidence" value="ECO:0007669"/>
    <property type="project" value="InterPro"/>
</dbReference>
<reference evidence="3 4" key="1">
    <citation type="journal article" date="2009" name="Nature">
        <title>Evolution of pathogenicity and sexual reproduction in eight Candida genomes.</title>
        <authorList>
            <person name="Butler G."/>
            <person name="Rasmussen M.D."/>
            <person name="Lin M.F."/>
            <person name="Santos M.A."/>
            <person name="Sakthikumar S."/>
            <person name="Munro C.A."/>
            <person name="Rheinbay E."/>
            <person name="Grabherr M."/>
            <person name="Forche A."/>
            <person name="Reedy J.L."/>
            <person name="Agrafioti I."/>
            <person name="Arnaud M.B."/>
            <person name="Bates S."/>
            <person name="Brown A.J."/>
            <person name="Brunke S."/>
            <person name="Costanzo M.C."/>
            <person name="Fitzpatrick D.A."/>
            <person name="de Groot P.W."/>
            <person name="Harris D."/>
            <person name="Hoyer L.L."/>
            <person name="Hube B."/>
            <person name="Klis F.M."/>
            <person name="Kodira C."/>
            <person name="Lennard N."/>
            <person name="Logue M.E."/>
            <person name="Martin R."/>
            <person name="Neiman A.M."/>
            <person name="Nikolaou E."/>
            <person name="Quail M.A."/>
            <person name="Quinn J."/>
            <person name="Santos M.C."/>
            <person name="Schmitzberger F.F."/>
            <person name="Sherlock G."/>
            <person name="Shah P."/>
            <person name="Silverstein K.A."/>
            <person name="Skrzypek M.S."/>
            <person name="Soll D."/>
            <person name="Staggs R."/>
            <person name="Stansfield I."/>
            <person name="Stumpf M.P."/>
            <person name="Sudbery P.E."/>
            <person name="Srikantha T."/>
            <person name="Zeng Q."/>
            <person name="Berman J."/>
            <person name="Berriman M."/>
            <person name="Heitman J."/>
            <person name="Gow N.A."/>
            <person name="Lorenz M.C."/>
            <person name="Birren B.W."/>
            <person name="Kellis M."/>
            <person name="Cuomo C.A."/>
        </authorList>
    </citation>
    <scope>NUCLEOTIDE SEQUENCE [LARGE SCALE GENOMIC DNA]</scope>
    <source>
        <strain evidence="4">ATCC 6260 / CBS 566 / DSM 6381 / JCM 1539 / NBRC 10279 / NRRL Y-324</strain>
    </source>
</reference>
<evidence type="ECO:0000313" key="4">
    <source>
        <dbReference type="Proteomes" id="UP000001997"/>
    </source>
</evidence>
<dbReference type="PANTHER" id="PTHR23346:SF19">
    <property type="entry name" value="PROTEASOME ADAPTER AND SCAFFOLD PROTEIN ECM29"/>
    <property type="match status" value="1"/>
</dbReference>
<dbReference type="InParanoid" id="A5DG45"/>
<keyword evidence="4" id="KW-1185">Reference proteome</keyword>
<dbReference type="GeneID" id="5128504"/>
<dbReference type="VEuPathDB" id="FungiDB:PGUG_02246"/>
<keyword evidence="1" id="KW-0677">Repeat</keyword>
<dbReference type="PANTHER" id="PTHR23346">
    <property type="entry name" value="TRANSLATIONAL ACTIVATOR GCN1-RELATED"/>
    <property type="match status" value="1"/>
</dbReference>
<dbReference type="GO" id="GO:0043248">
    <property type="term" value="P:proteasome assembly"/>
    <property type="evidence" value="ECO:0007669"/>
    <property type="project" value="InterPro"/>
</dbReference>
<dbReference type="EMBL" id="CH408156">
    <property type="protein sequence ID" value="EDK38148.2"/>
    <property type="molecule type" value="Genomic_DNA"/>
</dbReference>
<sequence>MSELALLEKVELRIALANDDSQLENALRLYLAPVILKLSSANADVRKAVLKIIQHIIPRITAARAIKLPVNALLDQAKTPKVTEGADPSSVRLYSLLFVVRGIERLNDSEKTDLIPKVIEGISHHSDPVKARLFSILCKLLIVPQIPQDLSIKEPDAQFLAETILKFFMLLPSTSGAISASPGLTVKDISFFNQDAGIQLNSAQEIHQIKLRLLEFLKHGFDDEMLYIPYLVASADPSSAVNEPAETLFRRLKLNIDENIINRILTMFVGSEAPPVNSVLQERILSVLLKSVKSIDFPFITKIADLGLTSSNSKLKVTTVKFIQWVSKSSKDGSQKLGVDVLEQIKSDIMGFGWPKMEVSGVKNYSSSLAQRSLEYETFGNIIYSDSKLFGDELENVEFLLDSLQGEDADVRPTIQDSLSSLTGELTKINQQARDKLKMMARKYFADSPEIAHSCRYILIKFLIAVFPFDDPEARLYCIMGTSSENRSDTIEEALKGLHPYWFNLAHSATSPHFVSSHELLGKRTLSTFPSFDSIVKIIEKEGNTPALQNAMDKAIQFAVRTLIMKSVKDKSTVVVVDEEWSSRVDKAIETDEQVRELVRSQMLILSEDSNTLSLLMNIISQVFIGQFSETYPRSEIYGFSFLHLLSLSPSKIVEGLVESLPKYFDTLHSKTLTETSTVQLCQVLGIVGTHSAVSDSWVAETLNKFHNTSGVSTKISLLAISFIISRLVLRDRVEIIKTGIVNSYMDQLVGLLDSENTYYTSIQCISQLAIFGAFDPTLELVSDLTTKAKKILEILRLKVKKGDERSISALAKLGIAVPQLHESTETSLTDIESIVFDTHASKSIDVLFTSGEAFSILGAGWNSIILQQQFDIQGEELKFIETTDSRLPTIIDFILESSKSTKPSLRKACCIWLLSLVQYCKKLEAVRARAAEIHVTFMKFLVDRDDLVQESASRGLSMVYELGDHELKDTLVRGLLRSFTDSNTTGSLTAGTVDLETELFAPDVLKTDDGSVSTYKDVLSLASDVGDPSLVYKFMSLAKSSALWSSRKGMAFGLGSVLSKTSLNELLSDNREMAKKLIPRLYRYRYDPSTSVSQSMNDIWNSLIEDPSKTIKDNFDLILNELLKEIGNKEWRVRQGSVYCSNRSITDYVTR</sequence>
<evidence type="ECO:0000259" key="2">
    <source>
        <dbReference type="Pfam" id="PF13001"/>
    </source>
</evidence>
<name>A5DG45_PICGU</name>
<feature type="domain" description="Proteasome component Ecm29 N-terminal" evidence="2">
    <location>
        <begin position="7"/>
        <end position="481"/>
    </location>
</feature>
<organism evidence="3 4">
    <name type="scientific">Meyerozyma guilliermondii (strain ATCC 6260 / CBS 566 / DSM 6381 / JCM 1539 / NBRC 10279 / NRRL Y-324)</name>
    <name type="common">Yeast</name>
    <name type="synonym">Candida guilliermondii</name>
    <dbReference type="NCBI Taxonomy" id="294746"/>
    <lineage>
        <taxon>Eukaryota</taxon>
        <taxon>Fungi</taxon>
        <taxon>Dikarya</taxon>
        <taxon>Ascomycota</taxon>
        <taxon>Saccharomycotina</taxon>
        <taxon>Pichiomycetes</taxon>
        <taxon>Debaryomycetaceae</taxon>
        <taxon>Meyerozyma</taxon>
    </lineage>
</organism>
<dbReference type="STRING" id="294746.A5DG45"/>
<dbReference type="KEGG" id="pgu:PGUG_02246"/>
<dbReference type="Gene3D" id="1.25.10.10">
    <property type="entry name" value="Leucine-rich Repeat Variant"/>
    <property type="match status" value="2"/>
</dbReference>
<dbReference type="HOGENOM" id="CLU_000880_2_0_1"/>
<dbReference type="RefSeq" id="XP_001486575.2">
    <property type="nucleotide sequence ID" value="XM_001486525.1"/>
</dbReference>
<evidence type="ECO:0000256" key="1">
    <source>
        <dbReference type="ARBA" id="ARBA00022737"/>
    </source>
</evidence>
<accession>A5DG45</accession>
<dbReference type="Pfam" id="PF13001">
    <property type="entry name" value="ECM29_N"/>
    <property type="match status" value="1"/>
</dbReference>
<gene>
    <name evidence="3" type="ORF">PGUG_02246</name>
</gene>
<dbReference type="GO" id="GO:0005634">
    <property type="term" value="C:nucleus"/>
    <property type="evidence" value="ECO:0007669"/>
    <property type="project" value="TreeGrafter"/>
</dbReference>
<dbReference type="GO" id="GO:0005737">
    <property type="term" value="C:cytoplasm"/>
    <property type="evidence" value="ECO:0007669"/>
    <property type="project" value="TreeGrafter"/>
</dbReference>
<proteinExistence type="predicted"/>
<dbReference type="GO" id="GO:0036503">
    <property type="term" value="P:ERAD pathway"/>
    <property type="evidence" value="ECO:0007669"/>
    <property type="project" value="TreeGrafter"/>
</dbReference>
<dbReference type="Proteomes" id="UP000001997">
    <property type="component" value="Unassembled WGS sequence"/>
</dbReference>
<dbReference type="InterPro" id="IPR024372">
    <property type="entry name" value="Ecm29_N"/>
</dbReference>
<dbReference type="OMA" id="STRMEFS"/>
<dbReference type="FunCoup" id="A5DG45">
    <property type="interactions" value="979"/>
</dbReference>